<feature type="region of interest" description="Disordered" evidence="1">
    <location>
        <begin position="149"/>
        <end position="181"/>
    </location>
</feature>
<reference evidence="2 3" key="1">
    <citation type="submission" date="2017-05" db="EMBL/GenBank/DDBJ databases">
        <title>Full genome sequence of Pseudorhodoplanes sinuspersici.</title>
        <authorList>
            <person name="Dastgheib S.M.M."/>
            <person name="Shavandi M."/>
            <person name="Tirandaz H."/>
        </authorList>
    </citation>
    <scope>NUCLEOTIDE SEQUENCE [LARGE SCALE GENOMIC DNA]</scope>
    <source>
        <strain evidence="2 3">RIPI110</strain>
    </source>
</reference>
<dbReference type="KEGG" id="psin:CAK95_22690"/>
<evidence type="ECO:0000256" key="1">
    <source>
        <dbReference type="SAM" id="MobiDB-lite"/>
    </source>
</evidence>
<gene>
    <name evidence="2" type="ORF">CAK95_22690</name>
</gene>
<feature type="compositionally biased region" description="Polar residues" evidence="1">
    <location>
        <begin position="111"/>
        <end position="124"/>
    </location>
</feature>
<proteinExistence type="predicted"/>
<dbReference type="EMBL" id="CP021112">
    <property type="protein sequence ID" value="ARQ01598.1"/>
    <property type="molecule type" value="Genomic_DNA"/>
</dbReference>
<keyword evidence="3" id="KW-1185">Reference proteome</keyword>
<feature type="region of interest" description="Disordered" evidence="1">
    <location>
        <begin position="199"/>
        <end position="230"/>
    </location>
</feature>
<sequence length="230" mass="24255">MADIAEFQDLVTPLRDVREEIERQLQETREYRALCAIDNIVPQLADVLAFLDENSNVDMPSPGTEQVVAEPDPVTSSDIQIVAADARADELAVAEEIVELVDSGHVVSEPQGVTINPVSRNTEPSAVPPEDVSELLDAPFPIARDDMSEDVVSGPQHVPATADASPPASDHSAEETASPPVATLAYNLANMLVQSLPPATSDAKTAPVDTQAGLAATTHADHAVQEGRAA</sequence>
<evidence type="ECO:0000313" key="2">
    <source>
        <dbReference type="EMBL" id="ARQ01598.1"/>
    </source>
</evidence>
<dbReference type="AlphaFoldDB" id="A0A1W6ZWE4"/>
<feature type="region of interest" description="Disordered" evidence="1">
    <location>
        <begin position="110"/>
        <end position="132"/>
    </location>
</feature>
<organism evidence="2 3">
    <name type="scientific">Pseudorhodoplanes sinuspersici</name>
    <dbReference type="NCBI Taxonomy" id="1235591"/>
    <lineage>
        <taxon>Bacteria</taxon>
        <taxon>Pseudomonadati</taxon>
        <taxon>Pseudomonadota</taxon>
        <taxon>Alphaproteobacteria</taxon>
        <taxon>Hyphomicrobiales</taxon>
        <taxon>Pseudorhodoplanes</taxon>
    </lineage>
</organism>
<protein>
    <submittedName>
        <fullName evidence="2">Uncharacterized protein</fullName>
    </submittedName>
</protein>
<dbReference type="Proteomes" id="UP000194137">
    <property type="component" value="Chromosome"/>
</dbReference>
<feature type="compositionally biased region" description="Low complexity" evidence="1">
    <location>
        <begin position="159"/>
        <end position="170"/>
    </location>
</feature>
<accession>A0A1W6ZWE4</accession>
<feature type="compositionally biased region" description="Basic and acidic residues" evidence="1">
    <location>
        <begin position="219"/>
        <end position="230"/>
    </location>
</feature>
<evidence type="ECO:0000313" key="3">
    <source>
        <dbReference type="Proteomes" id="UP000194137"/>
    </source>
</evidence>
<name>A0A1W6ZWE4_9HYPH</name>